<dbReference type="WBParaSite" id="GPUH_0000920501-mRNA-1">
    <property type="protein sequence ID" value="GPUH_0000920501-mRNA-1"/>
    <property type="gene ID" value="GPUH_0000920501"/>
</dbReference>
<sequence length="125" mass="13881">MKLLCSFDELFSFRKSGGRSVVAFDVPPSHRISDSDSTTSEAVSDEQEHSTSSGTVTSDSSDDNNVRESVWSDEDSAVTDSEDGDSEKDSEFGSSRPKMVTDFLRFNSSFPQHTKINSSRNFEKY</sequence>
<protein>
    <submittedName>
        <fullName evidence="4">Suppressor protein SRP40-like</fullName>
    </submittedName>
</protein>
<name>A0A183DKF4_9BILA</name>
<evidence type="ECO:0000313" key="2">
    <source>
        <dbReference type="EMBL" id="VDK69213.1"/>
    </source>
</evidence>
<evidence type="ECO:0000256" key="1">
    <source>
        <dbReference type="SAM" id="MobiDB-lite"/>
    </source>
</evidence>
<feature type="compositionally biased region" description="Acidic residues" evidence="1">
    <location>
        <begin position="71"/>
        <end position="88"/>
    </location>
</feature>
<dbReference type="AlphaFoldDB" id="A0A183DKF4"/>
<proteinExistence type="predicted"/>
<dbReference type="Proteomes" id="UP000271098">
    <property type="component" value="Unassembled WGS sequence"/>
</dbReference>
<reference evidence="4" key="1">
    <citation type="submission" date="2016-06" db="UniProtKB">
        <authorList>
            <consortium name="WormBaseParasite"/>
        </authorList>
    </citation>
    <scope>IDENTIFICATION</scope>
</reference>
<keyword evidence="3" id="KW-1185">Reference proteome</keyword>
<reference evidence="2 3" key="2">
    <citation type="submission" date="2018-11" db="EMBL/GenBank/DDBJ databases">
        <authorList>
            <consortium name="Pathogen Informatics"/>
        </authorList>
    </citation>
    <scope>NUCLEOTIDE SEQUENCE [LARGE SCALE GENOMIC DNA]</scope>
</reference>
<gene>
    <name evidence="2" type="ORF">GPUH_LOCUS9196</name>
</gene>
<organism evidence="4">
    <name type="scientific">Gongylonema pulchrum</name>
    <dbReference type="NCBI Taxonomy" id="637853"/>
    <lineage>
        <taxon>Eukaryota</taxon>
        <taxon>Metazoa</taxon>
        <taxon>Ecdysozoa</taxon>
        <taxon>Nematoda</taxon>
        <taxon>Chromadorea</taxon>
        <taxon>Rhabditida</taxon>
        <taxon>Spirurina</taxon>
        <taxon>Spiruromorpha</taxon>
        <taxon>Spiruroidea</taxon>
        <taxon>Gongylonematidae</taxon>
        <taxon>Gongylonema</taxon>
    </lineage>
</organism>
<accession>A0A183DKF4</accession>
<dbReference type="EMBL" id="UYRT01029191">
    <property type="protein sequence ID" value="VDK69213.1"/>
    <property type="molecule type" value="Genomic_DNA"/>
</dbReference>
<feature type="region of interest" description="Disordered" evidence="1">
    <location>
        <begin position="24"/>
        <end position="96"/>
    </location>
</feature>
<feature type="compositionally biased region" description="Low complexity" evidence="1">
    <location>
        <begin position="50"/>
        <end position="59"/>
    </location>
</feature>
<evidence type="ECO:0000313" key="4">
    <source>
        <dbReference type="WBParaSite" id="GPUH_0000920501-mRNA-1"/>
    </source>
</evidence>
<evidence type="ECO:0000313" key="3">
    <source>
        <dbReference type="Proteomes" id="UP000271098"/>
    </source>
</evidence>